<proteinExistence type="predicted"/>
<evidence type="ECO:0000313" key="1">
    <source>
        <dbReference type="EMBL" id="KAI5675476.1"/>
    </source>
</evidence>
<gene>
    <name evidence="1" type="ORF">M9H77_06426</name>
</gene>
<dbReference type="EMBL" id="CM044702">
    <property type="protein sequence ID" value="KAI5675476.1"/>
    <property type="molecule type" value="Genomic_DNA"/>
</dbReference>
<dbReference type="Proteomes" id="UP001060085">
    <property type="component" value="Linkage Group LG02"/>
</dbReference>
<accession>A0ACC0BS97</accession>
<protein>
    <submittedName>
        <fullName evidence="1">Uncharacterized protein</fullName>
    </submittedName>
</protein>
<comment type="caution">
    <text evidence="1">The sequence shown here is derived from an EMBL/GenBank/DDBJ whole genome shotgun (WGS) entry which is preliminary data.</text>
</comment>
<organism evidence="1 2">
    <name type="scientific">Catharanthus roseus</name>
    <name type="common">Madagascar periwinkle</name>
    <name type="synonym">Vinca rosea</name>
    <dbReference type="NCBI Taxonomy" id="4058"/>
    <lineage>
        <taxon>Eukaryota</taxon>
        <taxon>Viridiplantae</taxon>
        <taxon>Streptophyta</taxon>
        <taxon>Embryophyta</taxon>
        <taxon>Tracheophyta</taxon>
        <taxon>Spermatophyta</taxon>
        <taxon>Magnoliopsida</taxon>
        <taxon>eudicotyledons</taxon>
        <taxon>Gunneridae</taxon>
        <taxon>Pentapetalae</taxon>
        <taxon>asterids</taxon>
        <taxon>lamiids</taxon>
        <taxon>Gentianales</taxon>
        <taxon>Apocynaceae</taxon>
        <taxon>Rauvolfioideae</taxon>
        <taxon>Vinceae</taxon>
        <taxon>Catharanthinae</taxon>
        <taxon>Catharanthus</taxon>
    </lineage>
</organism>
<name>A0ACC0BS97_CATRO</name>
<evidence type="ECO:0000313" key="2">
    <source>
        <dbReference type="Proteomes" id="UP001060085"/>
    </source>
</evidence>
<reference evidence="2" key="1">
    <citation type="journal article" date="2023" name="Nat. Plants">
        <title>Single-cell RNA sequencing provides a high-resolution roadmap for understanding the multicellular compartmentation of specialized metabolism.</title>
        <authorList>
            <person name="Sun S."/>
            <person name="Shen X."/>
            <person name="Li Y."/>
            <person name="Li Y."/>
            <person name="Wang S."/>
            <person name="Li R."/>
            <person name="Zhang H."/>
            <person name="Shen G."/>
            <person name="Guo B."/>
            <person name="Wei J."/>
            <person name="Xu J."/>
            <person name="St-Pierre B."/>
            <person name="Chen S."/>
            <person name="Sun C."/>
        </authorList>
    </citation>
    <scope>NUCLEOTIDE SEQUENCE [LARGE SCALE GENOMIC DNA]</scope>
</reference>
<sequence>MCDHQIHVAVLAFPFASHPLILLNLVKKLGISEPNMKFSFFNTEKSNQMLFSKVKIDGYDIKSFNVGDGIPNGYVFSGNPLEIIDFFVRATPGNFRIGLEECVEATGMKINCLLTDAFLWFSGDFADEMGIPWVSFWTSGPCSLSIHMYSDTILEALVSKGEAQKKNSTLEFLPGMSAIEVKDVPDEVLQKQEGKTFPDMLFKMGLKIPKAIAVILNSFDEIDPIVNSDLNSKLQKFLNIGPLILESRQSSQIDDQSGCLSWLDNQKNVSVVYISFGTSLTPPPPELQAIAEALESKRIPYLWSFRGDPKTFLLDEFFAKTSNFGKIVSWCPQFHVLGHSAIGAFVTQGGWSSVLESIRGGVPMICRPFFGEQKLNRKLIQDIWKIGVGLEGVIFTKNGMINALDTVFSSENGSEMRKNIAKLRECGKKAVEENGSSTENFRTLLEIIKSSPHS</sequence>
<keyword evidence="2" id="KW-1185">Reference proteome</keyword>